<sequence length="181" mass="19462">MSMPNKPSSFMVESCVSRITAEAAHHVHAQHKHNPQGISCTTPGCNKGDHDHEHCYGKGGRMEGQAPWMRNKKKEGKKETAAAAVTAAPAVIAAVTSASLSSLYTDVSFASITKVPNKISCAVSLPFATILDSGTTVTLVKDRWFFHTYLTAESLPVHTANHRILEMTGSGTCINWLTIGK</sequence>
<evidence type="ECO:0000313" key="2">
    <source>
        <dbReference type="Proteomes" id="UP000714275"/>
    </source>
</evidence>
<dbReference type="OrthoDB" id="413361at2759"/>
<gene>
    <name evidence="1" type="ORF">EV702DRAFT_1195281</name>
</gene>
<proteinExistence type="predicted"/>
<organism evidence="1 2">
    <name type="scientific">Suillus placidus</name>
    <dbReference type="NCBI Taxonomy" id="48579"/>
    <lineage>
        <taxon>Eukaryota</taxon>
        <taxon>Fungi</taxon>
        <taxon>Dikarya</taxon>
        <taxon>Basidiomycota</taxon>
        <taxon>Agaricomycotina</taxon>
        <taxon>Agaricomycetes</taxon>
        <taxon>Agaricomycetidae</taxon>
        <taxon>Boletales</taxon>
        <taxon>Suillineae</taxon>
        <taxon>Suillaceae</taxon>
        <taxon>Suillus</taxon>
    </lineage>
</organism>
<dbReference type="EMBL" id="JABBWD010000012">
    <property type="protein sequence ID" value="KAG1779309.1"/>
    <property type="molecule type" value="Genomic_DNA"/>
</dbReference>
<comment type="caution">
    <text evidence="1">The sequence shown here is derived from an EMBL/GenBank/DDBJ whole genome shotgun (WGS) entry which is preliminary data.</text>
</comment>
<reference evidence="1" key="1">
    <citation type="journal article" date="2020" name="New Phytol.">
        <title>Comparative genomics reveals dynamic genome evolution in host specialist ectomycorrhizal fungi.</title>
        <authorList>
            <person name="Lofgren L.A."/>
            <person name="Nguyen N.H."/>
            <person name="Vilgalys R."/>
            <person name="Ruytinx J."/>
            <person name="Liao H.L."/>
            <person name="Branco S."/>
            <person name="Kuo A."/>
            <person name="LaButti K."/>
            <person name="Lipzen A."/>
            <person name="Andreopoulos W."/>
            <person name="Pangilinan J."/>
            <person name="Riley R."/>
            <person name="Hundley H."/>
            <person name="Na H."/>
            <person name="Barry K."/>
            <person name="Grigoriev I.V."/>
            <person name="Stajich J.E."/>
            <person name="Kennedy P.G."/>
        </authorList>
    </citation>
    <scope>NUCLEOTIDE SEQUENCE</scope>
    <source>
        <strain evidence="1">DOB743</strain>
    </source>
</reference>
<name>A0A9P7D4N2_9AGAM</name>
<evidence type="ECO:0000313" key="1">
    <source>
        <dbReference type="EMBL" id="KAG1779309.1"/>
    </source>
</evidence>
<keyword evidence="2" id="KW-1185">Reference proteome</keyword>
<protein>
    <submittedName>
        <fullName evidence="1">Uncharacterized protein</fullName>
    </submittedName>
</protein>
<dbReference type="Proteomes" id="UP000714275">
    <property type="component" value="Unassembled WGS sequence"/>
</dbReference>
<accession>A0A9P7D4N2</accession>
<dbReference type="AlphaFoldDB" id="A0A9P7D4N2"/>